<dbReference type="InterPro" id="IPR045584">
    <property type="entry name" value="Pilin-like"/>
</dbReference>
<gene>
    <name evidence="3" type="ORF">F971_01151</name>
</gene>
<dbReference type="GO" id="GO:0015628">
    <property type="term" value="P:protein secretion by the type II secretion system"/>
    <property type="evidence" value="ECO:0007669"/>
    <property type="project" value="InterPro"/>
</dbReference>
<keyword evidence="1" id="KW-0488">Methylation</keyword>
<name>N8UZX1_9GAMM</name>
<keyword evidence="2" id="KW-0472">Membrane</keyword>
<sequence length="189" mass="20863">MIKVDLSTLRYNRLNQGFTLIELMIVVVIVAVIAAIAIPSYQHFMRRAIAAQAQQEMYKIAEQLERHKLKNFTYLGFNARYLYPAPPSPRVDSFVETTQTLSLPLESSIPKYTIRIRDGGNANPLLTGTTAIGQSWVITAISGDVKNFSYLLTSTGIRCKTITPVNININPGSSTPPAKVECGAGSEDW</sequence>
<dbReference type="PANTHER" id="PTHR30093:SF47">
    <property type="entry name" value="TYPE IV PILUS NON-CORE MINOR PILIN PILE"/>
    <property type="match status" value="1"/>
</dbReference>
<evidence type="ECO:0000313" key="3">
    <source>
        <dbReference type="EMBL" id="ENU93111.1"/>
    </source>
</evidence>
<organism evidence="3 4">
    <name type="scientific">Acinetobacter vivianii</name>
    <dbReference type="NCBI Taxonomy" id="1776742"/>
    <lineage>
        <taxon>Bacteria</taxon>
        <taxon>Pseudomonadati</taxon>
        <taxon>Pseudomonadota</taxon>
        <taxon>Gammaproteobacteria</taxon>
        <taxon>Moraxellales</taxon>
        <taxon>Moraxellaceae</taxon>
        <taxon>Acinetobacter</taxon>
    </lineage>
</organism>
<dbReference type="PANTHER" id="PTHR30093">
    <property type="entry name" value="GENERAL SECRETION PATHWAY PROTEIN G"/>
    <property type="match status" value="1"/>
</dbReference>
<dbReference type="PROSITE" id="PS00409">
    <property type="entry name" value="PROKAR_NTER_METHYL"/>
    <property type="match status" value="1"/>
</dbReference>
<accession>N8UZX1</accession>
<dbReference type="GO" id="GO:0015627">
    <property type="term" value="C:type II protein secretion system complex"/>
    <property type="evidence" value="ECO:0007669"/>
    <property type="project" value="InterPro"/>
</dbReference>
<proteinExistence type="predicted"/>
<dbReference type="Gene3D" id="3.30.700.10">
    <property type="entry name" value="Glycoprotein, Type 4 Pilin"/>
    <property type="match status" value="1"/>
</dbReference>
<comment type="caution">
    <text evidence="3">The sequence shown here is derived from an EMBL/GenBank/DDBJ whole genome shotgun (WGS) entry which is preliminary data.</text>
</comment>
<keyword evidence="2" id="KW-1133">Transmembrane helix</keyword>
<dbReference type="InterPro" id="IPR031982">
    <property type="entry name" value="PilE-like"/>
</dbReference>
<protein>
    <recommendedName>
        <fullName evidence="5">Prepilin-type N-terminal cleavage/methylation domain-containing protein</fullName>
    </recommendedName>
</protein>
<dbReference type="PRINTS" id="PR00813">
    <property type="entry name" value="BCTERIALGSPG"/>
</dbReference>
<reference evidence="3 4" key="1">
    <citation type="submission" date="2013-02" db="EMBL/GenBank/DDBJ databases">
        <title>The Genome Sequence of Acinetobacter sp. NIPH 758.</title>
        <authorList>
            <consortium name="The Broad Institute Genome Sequencing Platform"/>
            <consortium name="The Broad Institute Genome Sequencing Center for Infectious Disease"/>
            <person name="Cerqueira G."/>
            <person name="Feldgarden M."/>
            <person name="Courvalin P."/>
            <person name="Perichon B."/>
            <person name="Grillot-Courvalin C."/>
            <person name="Clermont D."/>
            <person name="Rocha E."/>
            <person name="Yoon E.-J."/>
            <person name="Nemec A."/>
            <person name="Walker B."/>
            <person name="Young S.K."/>
            <person name="Zeng Q."/>
            <person name="Gargeya S."/>
            <person name="Fitzgerald M."/>
            <person name="Haas B."/>
            <person name="Abouelleil A."/>
            <person name="Alvarado L."/>
            <person name="Arachchi H.M."/>
            <person name="Berlin A.M."/>
            <person name="Chapman S.B."/>
            <person name="Dewar J."/>
            <person name="Goldberg J."/>
            <person name="Griggs A."/>
            <person name="Gujja S."/>
            <person name="Hansen M."/>
            <person name="Howarth C."/>
            <person name="Imamovic A."/>
            <person name="Larimer J."/>
            <person name="McCowan C."/>
            <person name="Murphy C."/>
            <person name="Neiman D."/>
            <person name="Pearson M."/>
            <person name="Priest M."/>
            <person name="Roberts A."/>
            <person name="Saif S."/>
            <person name="Shea T."/>
            <person name="Sisk P."/>
            <person name="Sykes S."/>
            <person name="Wortman J."/>
            <person name="Nusbaum C."/>
            <person name="Birren B."/>
        </authorList>
    </citation>
    <scope>NUCLEOTIDE SEQUENCE [LARGE SCALE GENOMIC DNA]</scope>
    <source>
        <strain evidence="3 4">NIPH 758</strain>
    </source>
</reference>
<dbReference type="Pfam" id="PF07963">
    <property type="entry name" value="N_methyl"/>
    <property type="match status" value="1"/>
</dbReference>
<dbReference type="InterPro" id="IPR012902">
    <property type="entry name" value="N_methyl_site"/>
</dbReference>
<dbReference type="eggNOG" id="COG4968">
    <property type="taxonomic scope" value="Bacteria"/>
</dbReference>
<evidence type="ECO:0000313" key="4">
    <source>
        <dbReference type="Proteomes" id="UP000013049"/>
    </source>
</evidence>
<dbReference type="HOGENOM" id="CLU_091705_1_0_6"/>
<dbReference type="Pfam" id="PF16732">
    <property type="entry name" value="ComP_DUS"/>
    <property type="match status" value="1"/>
</dbReference>
<evidence type="ECO:0008006" key="5">
    <source>
        <dbReference type="Google" id="ProtNLM"/>
    </source>
</evidence>
<dbReference type="SUPFAM" id="SSF54523">
    <property type="entry name" value="Pili subunits"/>
    <property type="match status" value="1"/>
</dbReference>
<dbReference type="NCBIfam" id="TIGR02532">
    <property type="entry name" value="IV_pilin_GFxxxE"/>
    <property type="match status" value="1"/>
</dbReference>
<dbReference type="InterPro" id="IPR000983">
    <property type="entry name" value="Bac_GSPG_pilin"/>
</dbReference>
<evidence type="ECO:0000256" key="2">
    <source>
        <dbReference type="SAM" id="Phobius"/>
    </source>
</evidence>
<dbReference type="RefSeq" id="WP_004776016.1">
    <property type="nucleotide sequence ID" value="NZ_KB849368.1"/>
</dbReference>
<feature type="transmembrane region" description="Helical" evidence="2">
    <location>
        <begin position="20"/>
        <end position="38"/>
    </location>
</feature>
<dbReference type="PATRIC" id="fig|1217712.3.peg.1107"/>
<dbReference type="GO" id="GO:0043683">
    <property type="term" value="P:type IV pilus assembly"/>
    <property type="evidence" value="ECO:0007669"/>
    <property type="project" value="InterPro"/>
</dbReference>
<evidence type="ECO:0000256" key="1">
    <source>
        <dbReference type="ARBA" id="ARBA00022481"/>
    </source>
</evidence>
<dbReference type="Proteomes" id="UP000013049">
    <property type="component" value="Unassembled WGS sequence"/>
</dbReference>
<dbReference type="EMBL" id="APPC01000015">
    <property type="protein sequence ID" value="ENU93111.1"/>
    <property type="molecule type" value="Genomic_DNA"/>
</dbReference>
<keyword evidence="2" id="KW-0812">Transmembrane</keyword>
<dbReference type="AlphaFoldDB" id="N8UZX1"/>